<evidence type="ECO:0000313" key="2">
    <source>
        <dbReference type="EMBL" id="CAD8721241.1"/>
    </source>
</evidence>
<feature type="region of interest" description="Disordered" evidence="1">
    <location>
        <begin position="32"/>
        <end position="87"/>
    </location>
</feature>
<dbReference type="AlphaFoldDB" id="A0A7S0XGI9"/>
<name>A0A7S0XGI9_9CHLO</name>
<dbReference type="EMBL" id="HBFC01034389">
    <property type="protein sequence ID" value="CAD8721241.1"/>
    <property type="molecule type" value="Transcribed_RNA"/>
</dbReference>
<reference evidence="2" key="1">
    <citation type="submission" date="2021-01" db="EMBL/GenBank/DDBJ databases">
        <authorList>
            <person name="Corre E."/>
            <person name="Pelletier E."/>
            <person name="Niang G."/>
            <person name="Scheremetjew M."/>
            <person name="Finn R."/>
            <person name="Kale V."/>
            <person name="Holt S."/>
            <person name="Cochrane G."/>
            <person name="Meng A."/>
            <person name="Brown T."/>
            <person name="Cohen L."/>
        </authorList>
    </citation>
    <scope>NUCLEOTIDE SEQUENCE</scope>
    <source>
        <strain evidence="2">SL-175</strain>
    </source>
</reference>
<feature type="compositionally biased region" description="Pro residues" evidence="1">
    <location>
        <begin position="74"/>
        <end position="85"/>
    </location>
</feature>
<sequence>MVAAMRRHRTRTTMVVGTARRGASLRIAASYNGGEPTTKEVGGQKVNPAPAYPPALPDTRRGGWNPGQGGRGGAPPPGAMRPPPQQMIGGAGGAPIKWWEKLTSPVFFIATALALSVANPGYVDSTREMILFRLYEKESAKVLPGGQYQNAVMRDGTIYKVNKFSNSVTASSKDGLMVDKDGLIWVTVPFKNNPERVKVAYMMGSMSEVPTLKDGATPGEIKAYRRYMTKTFKPRFDRLPNLQKIYDAPERDPTTPGDIPVYNQPVRKTAPKVKI</sequence>
<evidence type="ECO:0000256" key="1">
    <source>
        <dbReference type="SAM" id="MobiDB-lite"/>
    </source>
</evidence>
<proteinExistence type="predicted"/>
<protein>
    <submittedName>
        <fullName evidence="2">Uncharacterized protein</fullName>
    </submittedName>
</protein>
<organism evidence="2">
    <name type="scientific">Mantoniella antarctica</name>
    <dbReference type="NCBI Taxonomy" id="81844"/>
    <lineage>
        <taxon>Eukaryota</taxon>
        <taxon>Viridiplantae</taxon>
        <taxon>Chlorophyta</taxon>
        <taxon>Mamiellophyceae</taxon>
        <taxon>Mamiellales</taxon>
        <taxon>Mamiellaceae</taxon>
        <taxon>Mantoniella</taxon>
    </lineage>
</organism>
<feature type="compositionally biased region" description="Gly residues" evidence="1">
    <location>
        <begin position="64"/>
        <end position="73"/>
    </location>
</feature>
<accession>A0A7S0XGI9</accession>
<gene>
    <name evidence="2" type="ORF">MANT1106_LOCUS20453</name>
</gene>